<dbReference type="AlphaFoldDB" id="A0A6A4N9U3"/>
<evidence type="ECO:0000313" key="2">
    <source>
        <dbReference type="EMBL" id="KAE9588793.1"/>
    </source>
</evidence>
<comment type="caution">
    <text evidence="2">The sequence shown here is derived from an EMBL/GenBank/DDBJ whole genome shotgun (WGS) entry which is preliminary data.</text>
</comment>
<dbReference type="PANTHER" id="PTHR31257:SF2">
    <property type="entry name" value="RICIN B-LIKE LECTIN EULS3"/>
    <property type="match status" value="1"/>
</dbReference>
<accession>A0A6A4N9U3</accession>
<feature type="region of interest" description="Disordered" evidence="1">
    <location>
        <begin position="1"/>
        <end position="53"/>
    </location>
</feature>
<protein>
    <submittedName>
        <fullName evidence="2">Putative ricin B, lectin domain-containing protein</fullName>
    </submittedName>
</protein>
<proteinExistence type="predicted"/>
<dbReference type="OrthoDB" id="7769065at2759"/>
<organism evidence="2 3">
    <name type="scientific">Lupinus albus</name>
    <name type="common">White lupine</name>
    <name type="synonym">Lupinus termis</name>
    <dbReference type="NCBI Taxonomy" id="3870"/>
    <lineage>
        <taxon>Eukaryota</taxon>
        <taxon>Viridiplantae</taxon>
        <taxon>Streptophyta</taxon>
        <taxon>Embryophyta</taxon>
        <taxon>Tracheophyta</taxon>
        <taxon>Spermatophyta</taxon>
        <taxon>Magnoliopsida</taxon>
        <taxon>eudicotyledons</taxon>
        <taxon>Gunneridae</taxon>
        <taxon>Pentapetalae</taxon>
        <taxon>rosids</taxon>
        <taxon>fabids</taxon>
        <taxon>Fabales</taxon>
        <taxon>Fabaceae</taxon>
        <taxon>Papilionoideae</taxon>
        <taxon>50 kb inversion clade</taxon>
        <taxon>genistoids sensu lato</taxon>
        <taxon>core genistoids</taxon>
        <taxon>Genisteae</taxon>
        <taxon>Lupinus</taxon>
    </lineage>
</organism>
<gene>
    <name evidence="2" type="ORF">Lalb_Chr22g0359241</name>
</gene>
<sequence length="259" mass="29487">MTFNHIHHHEHHHHHHDEHHHRHHHEEEEETVNHPPPGLTYPPPPPGLTHPYPHEAAPYAAPVYTHPVPAPYPPADGTHYAPHPAYVDLVTHASVPDELLNKPTFRIFSKAGPDYSLTIRNGEVVLALKNPEDVNQHWYKDEKFSTRVKDSEGSPAFSLINRGTGDAIKHSVGSTQPIRLTRYEPSILDVDVLWTESRDLGDGYRAVRQVNNINLNMDAFHGDHSSGGVHDGTIVVLWEWKAGDNQQWKILRFLRLMEL</sequence>
<feature type="compositionally biased region" description="Pro residues" evidence="1">
    <location>
        <begin position="34"/>
        <end position="48"/>
    </location>
</feature>
<dbReference type="Gene3D" id="2.80.10.50">
    <property type="match status" value="1"/>
</dbReference>
<dbReference type="InterPro" id="IPR040249">
    <property type="entry name" value="Ricin_B-like_lectin_EULS3-like"/>
</dbReference>
<dbReference type="EMBL" id="WOCE01000022">
    <property type="protein sequence ID" value="KAE9588793.1"/>
    <property type="molecule type" value="Genomic_DNA"/>
</dbReference>
<dbReference type="PANTHER" id="PTHR31257">
    <property type="entry name" value="RICIN B-LIKE LECTIN EULS3"/>
    <property type="match status" value="1"/>
</dbReference>
<reference evidence="3" key="1">
    <citation type="journal article" date="2020" name="Nat. Commun.">
        <title>Genome sequence of the cluster root forming white lupin.</title>
        <authorList>
            <person name="Hufnagel B."/>
            <person name="Marques A."/>
            <person name="Soriano A."/>
            <person name="Marques L."/>
            <person name="Divol F."/>
            <person name="Doumas P."/>
            <person name="Sallet E."/>
            <person name="Mancinotti D."/>
            <person name="Carrere S."/>
            <person name="Marande W."/>
            <person name="Arribat S."/>
            <person name="Keller J."/>
            <person name="Huneau C."/>
            <person name="Blein T."/>
            <person name="Aime D."/>
            <person name="Laguerre M."/>
            <person name="Taylor J."/>
            <person name="Schubert V."/>
            <person name="Nelson M."/>
            <person name="Geu-Flores F."/>
            <person name="Crespi M."/>
            <person name="Gallardo-Guerrero K."/>
            <person name="Delaux P.-M."/>
            <person name="Salse J."/>
            <person name="Berges H."/>
            <person name="Guyot R."/>
            <person name="Gouzy J."/>
            <person name="Peret B."/>
        </authorList>
    </citation>
    <scope>NUCLEOTIDE SEQUENCE [LARGE SCALE GENOMIC DNA]</scope>
    <source>
        <strain evidence="3">cv. Amiga</strain>
    </source>
</reference>
<evidence type="ECO:0000313" key="3">
    <source>
        <dbReference type="Proteomes" id="UP000447434"/>
    </source>
</evidence>
<dbReference type="InterPro" id="IPR035992">
    <property type="entry name" value="Ricin_B-like_lectins"/>
</dbReference>
<evidence type="ECO:0000256" key="1">
    <source>
        <dbReference type="SAM" id="MobiDB-lite"/>
    </source>
</evidence>
<feature type="compositionally biased region" description="Basic residues" evidence="1">
    <location>
        <begin position="1"/>
        <end position="24"/>
    </location>
</feature>
<dbReference type="Proteomes" id="UP000447434">
    <property type="component" value="Chromosome 22"/>
</dbReference>
<dbReference type="CDD" id="cd23431">
    <property type="entry name" value="beta-trefoil_Ricin_AtEULS3-like"/>
    <property type="match status" value="1"/>
</dbReference>
<dbReference type="GO" id="GO:0030246">
    <property type="term" value="F:carbohydrate binding"/>
    <property type="evidence" value="ECO:0007669"/>
    <property type="project" value="UniProtKB-KW"/>
</dbReference>
<dbReference type="SUPFAM" id="SSF50370">
    <property type="entry name" value="Ricin B-like lectins"/>
    <property type="match status" value="1"/>
</dbReference>
<name>A0A6A4N9U3_LUPAL</name>
<keyword evidence="3" id="KW-1185">Reference proteome</keyword>
<keyword evidence="2" id="KW-0430">Lectin</keyword>